<dbReference type="EMBL" id="AP018374">
    <property type="protein sequence ID" value="BBF72847.1"/>
    <property type="molecule type" value="Genomic_DNA"/>
</dbReference>
<keyword evidence="3" id="KW-1185">Reference proteome</keyword>
<evidence type="ECO:0000313" key="3">
    <source>
        <dbReference type="Proteomes" id="UP000317189"/>
    </source>
</evidence>
<evidence type="ECO:0000256" key="1">
    <source>
        <dbReference type="SAM" id="MobiDB-lite"/>
    </source>
</evidence>
<sequence>MFLASDQLALKHILEVMSECDEVLEEMDTLNMKVTDFNLIRVDVLNVKIKMIQFFNLKLKDVTSEKLEEIKVEMSNWNKIYNAGKEFVSRMVIQHGFRKMQNPSPPPAPPAKKLKQSDSDEGTVRRVNFSLIHP</sequence>
<proteinExistence type="predicted"/>
<evidence type="ECO:0000313" key="2">
    <source>
        <dbReference type="EMBL" id="BBF72847.1"/>
    </source>
</evidence>
<dbReference type="KEGG" id="vg:80528142"/>
<reference evidence="2 3" key="1">
    <citation type="journal article" date="2017" name="Viruses">
        <title>Characterization of a Novel Bat Adenovirus Isolated from Straw-Colored Fruit Bat (Eidolon helvum).</title>
        <authorList>
            <person name="Ogawa H."/>
            <person name="Kajihara M."/>
            <person name="Nao N."/>
            <person name="Shigeno A."/>
            <person name="Fujikura D."/>
            <person name="Hang'ombe B.M."/>
            <person name="Mweene A.S."/>
            <person name="Mutemwa A."/>
            <person name="Squarre D."/>
            <person name="Yamada M."/>
            <person name="Higashi H."/>
            <person name="Sawa H."/>
            <person name="Takada A."/>
        </authorList>
    </citation>
    <scope>NUCLEOTIDE SEQUENCE [LARGE SCALE GENOMIC DNA]</scope>
    <source>
        <strain evidence="2">06-106</strain>
    </source>
</reference>
<dbReference type="Proteomes" id="UP000317189">
    <property type="component" value="Segment"/>
</dbReference>
<organism evidence="2 3">
    <name type="scientific">Eidolon helvum adenovirus</name>
    <dbReference type="NCBI Taxonomy" id="2039267"/>
    <lineage>
        <taxon>Viruses</taxon>
        <taxon>Varidnaviria</taxon>
        <taxon>Bamfordvirae</taxon>
        <taxon>Preplasmiviricota</taxon>
        <taxon>Polisuviricotina</taxon>
        <taxon>Pharingeaviricetes</taxon>
        <taxon>Rowavirales</taxon>
        <taxon>Adenoviridae</taxon>
        <taxon>Mastadenovirus</taxon>
    </lineage>
</organism>
<accession>A0A348FKI0</accession>
<protein>
    <submittedName>
        <fullName evidence="2">E4 ORF3</fullName>
    </submittedName>
</protein>
<dbReference type="RefSeq" id="YP_010790732.1">
    <property type="nucleotide sequence ID" value="NC_075453.1"/>
</dbReference>
<name>A0A348FKI0_9ADEN</name>
<feature type="region of interest" description="Disordered" evidence="1">
    <location>
        <begin position="98"/>
        <end position="122"/>
    </location>
</feature>
<dbReference type="GeneID" id="80528142"/>